<dbReference type="PROSITE" id="PS00211">
    <property type="entry name" value="ABC_TRANSPORTER_1"/>
    <property type="match status" value="2"/>
</dbReference>
<evidence type="ECO:0000256" key="5">
    <source>
        <dbReference type="ARBA" id="ARBA00022737"/>
    </source>
</evidence>
<keyword evidence="9 12" id="KW-0472">Membrane</keyword>
<dbReference type="SUPFAM" id="SSF90123">
    <property type="entry name" value="ABC transporter transmembrane region"/>
    <property type="match status" value="2"/>
</dbReference>
<dbReference type="PROSITE" id="PS50929">
    <property type="entry name" value="ABC_TM1F"/>
    <property type="match status" value="2"/>
</dbReference>
<dbReference type="CDD" id="cd18603">
    <property type="entry name" value="ABC_6TM_MRP1_2_3_6_D2_like"/>
    <property type="match status" value="1"/>
</dbReference>
<dbReference type="EMBL" id="MNPL01008252">
    <property type="protein sequence ID" value="OQR74305.1"/>
    <property type="molecule type" value="Genomic_DNA"/>
</dbReference>
<gene>
    <name evidence="15" type="ORF">BIW11_00978</name>
</gene>
<dbReference type="InterPro" id="IPR003439">
    <property type="entry name" value="ABC_transporter-like_ATP-bd"/>
</dbReference>
<sequence>MSVTFCKGVLWEETFWGDKPPVLTECFENTVLIYLPALFILLGGIIYLYGGRTWSGKVFPITALHCAKLAGSAILAAVHAYGAYFALFSATASRSDFVAEFLRVLNYVMVCLIQVVDRKRGTASSAFLSVFWLVTLILDMPIYYRHMLSAFGPNELDLQSVEEQEYVIWAVAYPIVFSQFVLAAFSERTSKLSSDHANRNPIYTASPMSKALFGFFTDFIITGYRRTLAIKDLPQPLDNMRSEYCYRSWMDTIDTYQAAGCRIGIVRSLLLTYWPVITVGWIAEIFFVTSRASTFLALNELILYMNEPNEPTWKGYVYAALIFIVFILSSMMIRYGDYVFVGLGLKIKAGLTAAIVRKSLRINSTQLGKYTVGELVNLLAVDADKINQFSFYVGIMVGCPFYLFVCSAMLWSFLGASCLAGISVIIIMMPLSGTVASWCRNVQVKQMDLKDCRLKYISEILSSIKIIKFYGWEPPFIDRVRQVRYKENELLKRFAYLTATLRFFWSITPFLVSLFAFIAYLYVNDLTMIDANVAFVSLSLFNSMRFSLAIIPDVISNAVQTLVSVRRIEEFLNAEELEDVLVGRKPGAGNALSWSDATLTWNEEEREPTLKKINLKVRSGELVAIVGRVGSGKSSLLQSMLGDLKLVEGHVDLVGSVAYVPQQAWIQNATIKQNILFMKQYSRLVYKRVLDKCCLSTDLKILPGGEETEIGEKGVTLSGGQKQRISLARAVYQDRDVYFLDDPLSAVDAHVGSAIFRNVIGNTGMLKGKTRVFVTNMLSVLPKCDRIIVLKDGKIVEQGTYQDLKNAVGEFSEFFKEHTRENKEDTDIEPETPSTTIQRSMSIVSNDSVQFFNDHGVQKLIAEEAMQSGSVNLSVYGRYLSKIGVLVCFVIIIGFASARTFDILSGIWLSDWSEEKGGSEPEHYAMRSRRILVYAALGLLYGVFSFIGTAALASGTITAARKLHNVMLRSVIKAPMSFFDTTPLGRLLNRFGKDVDQLDIQLPVVANLFLEMFFQLIGVLVLVTINVPIFLAISFPLLVLYFVFQRVYMRSIRQVKRIESVTRSPVYNHFSEMVNGLSSVRAYGAEQSFIVMSDSKIDTTLNCSYLLFLGKMWLGTRLDIVSNIIVLVGNLLIVTHKGLIDPGVAGFVVSYSMGTSFAFNFIVHYASEVEASIVASERIDEYADVKPEADWIVEPRPTAEWPENGAVTFDNYSTRYRDGLELVLKGIDLDIHPSEKVGVVGRTGAGKSSLTLSLFRIIEAAGGQILIDGVDISKIGLHDLRRRLTIIPQDPVIFSGTLRVNIDPNNLYTDEEVWSALERAHVKSQFVGVGLDTEIAEGGANLSVGQKQLLCLARAILQKKKILVMDEATAAVDVETDALIQATIRQDFADCTIITIAHRLNTILDSDRVIVMDAGRIVEQGAPALLLQDSNSHFYSMAQEAGLVQHE</sequence>
<dbReference type="SMART" id="SM00382">
    <property type="entry name" value="AAA"/>
    <property type="match status" value="2"/>
</dbReference>
<dbReference type="Gene3D" id="3.40.50.300">
    <property type="entry name" value="P-loop containing nucleotide triphosphate hydrolases"/>
    <property type="match status" value="2"/>
</dbReference>
<feature type="transmembrane region" description="Helical" evidence="12">
    <location>
        <begin position="419"/>
        <end position="439"/>
    </location>
</feature>
<feature type="domain" description="ABC transporter" evidence="13">
    <location>
        <begin position="592"/>
        <end position="817"/>
    </location>
</feature>
<dbReference type="STRING" id="418985.A0A1V9XL97"/>
<comment type="subcellular location">
    <subcellularLocation>
        <location evidence="1">Vacuole membrane</location>
        <topology evidence="1">Multi-pass membrane protein</topology>
    </subcellularLocation>
</comment>
<evidence type="ECO:0000256" key="11">
    <source>
        <dbReference type="ARBA" id="ARBA00047523"/>
    </source>
</evidence>
<dbReference type="InterPro" id="IPR056227">
    <property type="entry name" value="TMD0_ABC"/>
</dbReference>
<dbReference type="FunFam" id="3.40.50.300:FF:000074">
    <property type="entry name" value="Multidrug resistance-associated protein 5 isoform 1"/>
    <property type="match status" value="1"/>
</dbReference>
<dbReference type="InterPro" id="IPR011527">
    <property type="entry name" value="ABC1_TM_dom"/>
</dbReference>
<dbReference type="Pfam" id="PF00005">
    <property type="entry name" value="ABC_tran"/>
    <property type="match status" value="2"/>
</dbReference>
<keyword evidence="3" id="KW-0813">Transport</keyword>
<evidence type="ECO:0000256" key="6">
    <source>
        <dbReference type="ARBA" id="ARBA00022741"/>
    </source>
</evidence>
<comment type="similarity">
    <text evidence="2">Belongs to the ABC transporter superfamily. ABCC family. Conjugate transporter (TC 3.A.1.208) subfamily.</text>
</comment>
<feature type="transmembrane region" description="Helical" evidence="12">
    <location>
        <begin position="316"/>
        <end position="336"/>
    </location>
</feature>
<feature type="transmembrane region" description="Helical" evidence="12">
    <location>
        <begin position="1012"/>
        <end position="1044"/>
    </location>
</feature>
<dbReference type="InterPro" id="IPR036640">
    <property type="entry name" value="ABC1_TM_sf"/>
</dbReference>
<dbReference type="CDD" id="cd03244">
    <property type="entry name" value="ABCC_MRP_domain2"/>
    <property type="match status" value="1"/>
</dbReference>
<evidence type="ECO:0000313" key="16">
    <source>
        <dbReference type="Proteomes" id="UP000192247"/>
    </source>
</evidence>
<dbReference type="FunFam" id="3.40.50.300:FF:000997">
    <property type="entry name" value="Multidrug resistance-associated protein 1"/>
    <property type="match status" value="1"/>
</dbReference>
<dbReference type="CDD" id="cd03250">
    <property type="entry name" value="ABCC_MRP_domain1"/>
    <property type="match status" value="1"/>
</dbReference>
<dbReference type="Proteomes" id="UP000192247">
    <property type="component" value="Unassembled WGS sequence"/>
</dbReference>
<evidence type="ECO:0000256" key="4">
    <source>
        <dbReference type="ARBA" id="ARBA00022692"/>
    </source>
</evidence>
<name>A0A1V9XL97_9ACAR</name>
<comment type="caution">
    <text evidence="15">The sequence shown here is derived from an EMBL/GenBank/DDBJ whole genome shotgun (WGS) entry which is preliminary data.</text>
</comment>
<dbReference type="Gene3D" id="1.20.1560.10">
    <property type="entry name" value="ABC transporter type 1, transmembrane domain"/>
    <property type="match status" value="2"/>
</dbReference>
<evidence type="ECO:0000256" key="7">
    <source>
        <dbReference type="ARBA" id="ARBA00022840"/>
    </source>
</evidence>
<dbReference type="PANTHER" id="PTHR24223">
    <property type="entry name" value="ATP-BINDING CASSETTE SUB-FAMILY C"/>
    <property type="match status" value="1"/>
</dbReference>
<feature type="transmembrane region" description="Helical" evidence="12">
    <location>
        <begin position="389"/>
        <end position="413"/>
    </location>
</feature>
<feature type="domain" description="ABC transporter" evidence="13">
    <location>
        <begin position="1207"/>
        <end position="1439"/>
    </location>
</feature>
<proteinExistence type="inferred from homology"/>
<feature type="transmembrane region" description="Helical" evidence="12">
    <location>
        <begin position="166"/>
        <end position="185"/>
    </location>
</feature>
<evidence type="ECO:0000259" key="13">
    <source>
        <dbReference type="PROSITE" id="PS50893"/>
    </source>
</evidence>
<feature type="transmembrane region" description="Helical" evidence="12">
    <location>
        <begin position="931"/>
        <end position="953"/>
    </location>
</feature>
<evidence type="ECO:0000256" key="8">
    <source>
        <dbReference type="ARBA" id="ARBA00022989"/>
    </source>
</evidence>
<dbReference type="InterPro" id="IPR050173">
    <property type="entry name" value="ABC_transporter_C-like"/>
</dbReference>
<evidence type="ECO:0000256" key="12">
    <source>
        <dbReference type="SAM" id="Phobius"/>
    </source>
</evidence>
<keyword evidence="5" id="KW-0677">Repeat</keyword>
<evidence type="ECO:0000256" key="1">
    <source>
        <dbReference type="ARBA" id="ARBA00004128"/>
    </source>
</evidence>
<dbReference type="GO" id="GO:0005524">
    <property type="term" value="F:ATP binding"/>
    <property type="evidence" value="ECO:0007669"/>
    <property type="project" value="UniProtKB-KW"/>
</dbReference>
<feature type="transmembrane region" description="Helical" evidence="12">
    <location>
        <begin position="127"/>
        <end position="146"/>
    </location>
</feature>
<keyword evidence="8 12" id="KW-1133">Transmembrane helix</keyword>
<reference evidence="15 16" key="1">
    <citation type="journal article" date="2017" name="Gigascience">
        <title>Draft genome of the honey bee ectoparasitic mite, Tropilaelaps mercedesae, is shaped by the parasitic life history.</title>
        <authorList>
            <person name="Dong X."/>
            <person name="Armstrong S.D."/>
            <person name="Xia D."/>
            <person name="Makepeace B.L."/>
            <person name="Darby A.C."/>
            <person name="Kadowaki T."/>
        </authorList>
    </citation>
    <scope>NUCLEOTIDE SEQUENCE [LARGE SCALE GENOMIC DNA]</scope>
    <source>
        <strain evidence="15">Wuxi-XJTLU</strain>
    </source>
</reference>
<keyword evidence="16" id="KW-1185">Reference proteome</keyword>
<dbReference type="OrthoDB" id="6424199at2759"/>
<dbReference type="Pfam" id="PF00664">
    <property type="entry name" value="ABC_membrane"/>
    <property type="match status" value="2"/>
</dbReference>
<dbReference type="SUPFAM" id="SSF52540">
    <property type="entry name" value="P-loop containing nucleoside triphosphate hydrolases"/>
    <property type="match status" value="2"/>
</dbReference>
<feature type="domain" description="ABC transmembrane type-1" evidence="14">
    <location>
        <begin position="889"/>
        <end position="1171"/>
    </location>
</feature>
<accession>A0A1V9XL97</accession>
<evidence type="ECO:0000256" key="9">
    <source>
        <dbReference type="ARBA" id="ARBA00023136"/>
    </source>
</evidence>
<dbReference type="InterPro" id="IPR003593">
    <property type="entry name" value="AAA+_ATPase"/>
</dbReference>
<evidence type="ECO:0000259" key="14">
    <source>
        <dbReference type="PROSITE" id="PS50929"/>
    </source>
</evidence>
<protein>
    <recommendedName>
        <fullName evidence="10">ABC-type glutathione-S-conjugate transporter</fullName>
        <ecNumber evidence="10">7.6.2.3</ecNumber>
    </recommendedName>
</protein>
<dbReference type="CDD" id="cd18595">
    <property type="entry name" value="ABC_6TM_MRP1_2_3_6_D1_like"/>
    <property type="match status" value="1"/>
</dbReference>
<dbReference type="PANTHER" id="PTHR24223:SF443">
    <property type="entry name" value="MULTIDRUG-RESISTANCE LIKE PROTEIN 1, ISOFORM I"/>
    <property type="match status" value="1"/>
</dbReference>
<dbReference type="InterPro" id="IPR017871">
    <property type="entry name" value="ABC_transporter-like_CS"/>
</dbReference>
<keyword evidence="4 12" id="KW-0812">Transmembrane</keyword>
<dbReference type="FunFam" id="1.20.1560.10:FF:000006">
    <property type="entry name" value="ATP-binding cassette, sub-family C (CFTR/MRP), member 9"/>
    <property type="match status" value="1"/>
</dbReference>
<keyword evidence="6" id="KW-0547">Nucleotide-binding</keyword>
<feature type="transmembrane region" description="Helical" evidence="12">
    <location>
        <begin position="272"/>
        <end position="296"/>
    </location>
</feature>
<feature type="transmembrane region" description="Helical" evidence="12">
    <location>
        <begin position="883"/>
        <end position="910"/>
    </location>
</feature>
<evidence type="ECO:0000256" key="2">
    <source>
        <dbReference type="ARBA" id="ARBA00009726"/>
    </source>
</evidence>
<dbReference type="FunFam" id="1.20.1560.10:FF:000063">
    <property type="entry name" value="Multidrug resistance protein ABC transporter"/>
    <property type="match status" value="1"/>
</dbReference>
<dbReference type="PROSITE" id="PS50893">
    <property type="entry name" value="ABC_TRANSPORTER_2"/>
    <property type="match status" value="2"/>
</dbReference>
<evidence type="ECO:0000256" key="10">
    <source>
        <dbReference type="ARBA" id="ARBA00024220"/>
    </source>
</evidence>
<feature type="transmembrane region" description="Helical" evidence="12">
    <location>
        <begin position="97"/>
        <end position="115"/>
    </location>
</feature>
<feature type="transmembrane region" description="Helical" evidence="12">
    <location>
        <begin position="69"/>
        <end position="91"/>
    </location>
</feature>
<evidence type="ECO:0000256" key="3">
    <source>
        <dbReference type="ARBA" id="ARBA00022448"/>
    </source>
</evidence>
<dbReference type="GO" id="GO:0015431">
    <property type="term" value="F:ABC-type glutathione S-conjugate transporter activity"/>
    <property type="evidence" value="ECO:0007669"/>
    <property type="project" value="UniProtKB-EC"/>
</dbReference>
<feature type="domain" description="ABC transmembrane type-1" evidence="14">
    <location>
        <begin position="264"/>
        <end position="560"/>
    </location>
</feature>
<evidence type="ECO:0000313" key="15">
    <source>
        <dbReference type="EMBL" id="OQR74305.1"/>
    </source>
</evidence>
<dbReference type="EC" id="7.6.2.3" evidence="10"/>
<dbReference type="GO" id="GO:0005774">
    <property type="term" value="C:vacuolar membrane"/>
    <property type="evidence" value="ECO:0007669"/>
    <property type="project" value="UniProtKB-SubCell"/>
</dbReference>
<feature type="transmembrane region" description="Helical" evidence="12">
    <location>
        <begin position="494"/>
        <end position="523"/>
    </location>
</feature>
<comment type="catalytic activity">
    <reaction evidence="11">
        <text>leukotriene C4(in) + ATP + H2O = leukotriene C4(out) + ADP + phosphate + H(+)</text>
        <dbReference type="Rhea" id="RHEA:38963"/>
        <dbReference type="ChEBI" id="CHEBI:15377"/>
        <dbReference type="ChEBI" id="CHEBI:15378"/>
        <dbReference type="ChEBI" id="CHEBI:30616"/>
        <dbReference type="ChEBI" id="CHEBI:43474"/>
        <dbReference type="ChEBI" id="CHEBI:57973"/>
        <dbReference type="ChEBI" id="CHEBI:456216"/>
    </reaction>
    <physiologicalReaction direction="left-to-right" evidence="11">
        <dbReference type="Rhea" id="RHEA:38964"/>
    </physiologicalReaction>
</comment>
<dbReference type="InterPro" id="IPR027417">
    <property type="entry name" value="P-loop_NTPase"/>
</dbReference>
<organism evidence="15 16">
    <name type="scientific">Tropilaelaps mercedesae</name>
    <dbReference type="NCBI Taxonomy" id="418985"/>
    <lineage>
        <taxon>Eukaryota</taxon>
        <taxon>Metazoa</taxon>
        <taxon>Ecdysozoa</taxon>
        <taxon>Arthropoda</taxon>
        <taxon>Chelicerata</taxon>
        <taxon>Arachnida</taxon>
        <taxon>Acari</taxon>
        <taxon>Parasitiformes</taxon>
        <taxon>Mesostigmata</taxon>
        <taxon>Gamasina</taxon>
        <taxon>Dermanyssoidea</taxon>
        <taxon>Laelapidae</taxon>
        <taxon>Tropilaelaps</taxon>
    </lineage>
</organism>
<keyword evidence="7" id="KW-0067">ATP-binding</keyword>
<dbReference type="InParanoid" id="A0A1V9XL97"/>
<dbReference type="GO" id="GO:0016887">
    <property type="term" value="F:ATP hydrolysis activity"/>
    <property type="evidence" value="ECO:0007669"/>
    <property type="project" value="InterPro"/>
</dbReference>
<dbReference type="Pfam" id="PF24357">
    <property type="entry name" value="TMD0_ABC"/>
    <property type="match status" value="1"/>
</dbReference>
<feature type="transmembrane region" description="Helical" evidence="12">
    <location>
        <begin position="31"/>
        <end position="49"/>
    </location>
</feature>